<feature type="binding site" evidence="9">
    <location>
        <position position="88"/>
    </location>
    <ligand>
        <name>Fe cation</name>
        <dbReference type="ChEBI" id="CHEBI:24875"/>
        <label>1</label>
    </ligand>
</feature>
<dbReference type="EC" id="1.14.99.60" evidence="9"/>
<dbReference type="PANTHER" id="PTHR11237">
    <property type="entry name" value="COENZYME Q10 BIOSYNTHESIS PROTEIN 7"/>
    <property type="match status" value="1"/>
</dbReference>
<dbReference type="GO" id="GO:0005886">
    <property type="term" value="C:plasma membrane"/>
    <property type="evidence" value="ECO:0007669"/>
    <property type="project" value="UniProtKB-SubCell"/>
</dbReference>
<evidence type="ECO:0000256" key="9">
    <source>
        <dbReference type="HAMAP-Rule" id="MF_01658"/>
    </source>
</evidence>
<evidence type="ECO:0000256" key="4">
    <source>
        <dbReference type="ARBA" id="ARBA00022723"/>
    </source>
</evidence>
<dbReference type="GO" id="GO:0008682">
    <property type="term" value="F:3-demethoxyubiquinol 3-hydroxylase activity"/>
    <property type="evidence" value="ECO:0007669"/>
    <property type="project" value="UniProtKB-EC"/>
</dbReference>
<reference evidence="11" key="1">
    <citation type="submission" date="2016-01" db="EMBL/GenBank/DDBJ databases">
        <title>Draft genome of Chromobacterium sp. F49.</title>
        <authorList>
            <person name="Hong K.W."/>
        </authorList>
    </citation>
    <scope>NUCLEOTIDE SEQUENCE [LARGE SCALE GENOMIC DNA]</scope>
    <source>
        <strain evidence="11">CN10</strain>
    </source>
</reference>
<feature type="binding site" evidence="9">
    <location>
        <position position="85"/>
    </location>
    <ligand>
        <name>Fe cation</name>
        <dbReference type="ChEBI" id="CHEBI:24875"/>
        <label>2</label>
    </ligand>
</feature>
<comment type="pathway">
    <text evidence="1 9">Cofactor biosynthesis; ubiquinone biosynthesis.</text>
</comment>
<dbReference type="Proteomes" id="UP000076625">
    <property type="component" value="Unassembled WGS sequence"/>
</dbReference>
<feature type="binding site" evidence="9">
    <location>
        <position position="169"/>
    </location>
    <ligand>
        <name>Fe cation</name>
        <dbReference type="ChEBI" id="CHEBI:24875"/>
        <label>1</label>
    </ligand>
</feature>
<evidence type="ECO:0000313" key="10">
    <source>
        <dbReference type="EMBL" id="KZE32683.1"/>
    </source>
</evidence>
<comment type="cofactor">
    <cofactor evidence="9">
        <name>Fe cation</name>
        <dbReference type="ChEBI" id="CHEBI:24875"/>
    </cofactor>
    <text evidence="9">Binds 2 iron ions per subunit.</text>
</comment>
<accession>A0A161SAB8</accession>
<keyword evidence="11" id="KW-1185">Reference proteome</keyword>
<comment type="function">
    <text evidence="9">Catalyzes the hydroxylation of 2-nonaprenyl-3-methyl-6-methoxy-1,4-benzoquinol during ubiquinone biosynthesis.</text>
</comment>
<feature type="binding site" evidence="9">
    <location>
        <position position="55"/>
    </location>
    <ligand>
        <name>Fe cation</name>
        <dbReference type="ChEBI" id="CHEBI:24875"/>
        <label>1</label>
    </ligand>
</feature>
<feature type="binding site" evidence="9">
    <location>
        <position position="172"/>
    </location>
    <ligand>
        <name>Fe cation</name>
        <dbReference type="ChEBI" id="CHEBI:24875"/>
        <label>2</label>
    </ligand>
</feature>
<dbReference type="AlphaFoldDB" id="A0A161SAB8"/>
<organism evidence="10 11">
    <name type="scientific">Crenobacter luteus</name>
    <dbReference type="NCBI Taxonomy" id="1452487"/>
    <lineage>
        <taxon>Bacteria</taxon>
        <taxon>Pseudomonadati</taxon>
        <taxon>Pseudomonadota</taxon>
        <taxon>Betaproteobacteria</taxon>
        <taxon>Neisseriales</taxon>
        <taxon>Neisseriaceae</taxon>
        <taxon>Crenobacter</taxon>
    </lineage>
</organism>
<comment type="similarity">
    <text evidence="9">Belongs to the COQ7 family.</text>
</comment>
<evidence type="ECO:0000313" key="11">
    <source>
        <dbReference type="Proteomes" id="UP000076625"/>
    </source>
</evidence>
<dbReference type="Pfam" id="PF03232">
    <property type="entry name" value="COQ7"/>
    <property type="match status" value="1"/>
</dbReference>
<protein>
    <recommendedName>
        <fullName evidence="9">3-demethoxyubiquinol 3-hydroxylase</fullName>
        <shortName evidence="9">DMQ hydroxylase</shortName>
        <ecNumber evidence="9">1.14.99.60</ecNumber>
    </recommendedName>
    <alternativeName>
        <fullName evidence="9">2-nonaprenyl-3-methyl-6-methoxy-1,4-benzoquinol hydroxylase</fullName>
    </alternativeName>
</protein>
<evidence type="ECO:0000256" key="1">
    <source>
        <dbReference type="ARBA" id="ARBA00004749"/>
    </source>
</evidence>
<dbReference type="UniPathway" id="UPA00232"/>
<dbReference type="InterPro" id="IPR012347">
    <property type="entry name" value="Ferritin-like"/>
</dbReference>
<dbReference type="Gene3D" id="1.20.1260.10">
    <property type="match status" value="1"/>
</dbReference>
<dbReference type="HAMAP" id="MF_01658">
    <property type="entry name" value="COQ7"/>
    <property type="match status" value="1"/>
</dbReference>
<dbReference type="InterPro" id="IPR047809">
    <property type="entry name" value="COQ7_proteobact"/>
</dbReference>
<feature type="binding site" evidence="9">
    <location>
        <position position="137"/>
    </location>
    <ligand>
        <name>Fe cation</name>
        <dbReference type="ChEBI" id="CHEBI:24875"/>
        <label>2</label>
    </ligand>
</feature>
<name>A0A161SAB8_9NEIS</name>
<evidence type="ECO:0000256" key="5">
    <source>
        <dbReference type="ARBA" id="ARBA00023002"/>
    </source>
</evidence>
<dbReference type="GO" id="GO:0006744">
    <property type="term" value="P:ubiquinone biosynthetic process"/>
    <property type="evidence" value="ECO:0007669"/>
    <property type="project" value="UniProtKB-UniRule"/>
</dbReference>
<evidence type="ECO:0000256" key="8">
    <source>
        <dbReference type="ARBA" id="ARBA00023136"/>
    </source>
</evidence>
<comment type="subcellular location">
    <subcellularLocation>
        <location evidence="9">Cell membrane</location>
        <topology evidence="9">Peripheral membrane protein</topology>
    </subcellularLocation>
</comment>
<evidence type="ECO:0000256" key="3">
    <source>
        <dbReference type="ARBA" id="ARBA00022688"/>
    </source>
</evidence>
<feature type="binding site" evidence="9">
    <location>
        <position position="169"/>
    </location>
    <ligand>
        <name>Fe cation</name>
        <dbReference type="ChEBI" id="CHEBI:24875"/>
        <label>2</label>
    </ligand>
</feature>
<dbReference type="GO" id="GO:0046872">
    <property type="term" value="F:metal ion binding"/>
    <property type="evidence" value="ECO:0007669"/>
    <property type="project" value="UniProtKB-KW"/>
</dbReference>
<dbReference type="OrthoDB" id="5192789at2"/>
<keyword evidence="7 9" id="KW-0503">Monooxygenase</keyword>
<keyword evidence="8 9" id="KW-0472">Membrane</keyword>
<dbReference type="PANTHER" id="PTHR11237:SF4">
    <property type="entry name" value="5-DEMETHOXYUBIQUINONE HYDROXYLASE, MITOCHONDRIAL"/>
    <property type="match status" value="1"/>
</dbReference>
<dbReference type="STRING" id="1452487.AVW16_09835"/>
<dbReference type="InterPro" id="IPR009078">
    <property type="entry name" value="Ferritin-like_SF"/>
</dbReference>
<evidence type="ECO:0000256" key="6">
    <source>
        <dbReference type="ARBA" id="ARBA00023004"/>
    </source>
</evidence>
<gene>
    <name evidence="9" type="primary">coq7</name>
    <name evidence="10" type="ORF">AVW16_09835</name>
</gene>
<dbReference type="NCBIfam" id="NF033656">
    <property type="entry name" value="DMQ_monoox_COQ7"/>
    <property type="match status" value="1"/>
</dbReference>
<keyword evidence="6 9" id="KW-0408">Iron</keyword>
<comment type="catalytic activity">
    <reaction evidence="9">
        <text>a 5-methoxy-2-methyl-3-(all-trans-polyprenyl)benzene-1,4-diol + AH2 + O2 = a 3-demethylubiquinol + A + H2O</text>
        <dbReference type="Rhea" id="RHEA:50908"/>
        <dbReference type="Rhea" id="RHEA-COMP:10859"/>
        <dbReference type="Rhea" id="RHEA-COMP:10914"/>
        <dbReference type="ChEBI" id="CHEBI:13193"/>
        <dbReference type="ChEBI" id="CHEBI:15377"/>
        <dbReference type="ChEBI" id="CHEBI:15379"/>
        <dbReference type="ChEBI" id="CHEBI:17499"/>
        <dbReference type="ChEBI" id="CHEBI:84167"/>
        <dbReference type="ChEBI" id="CHEBI:84422"/>
        <dbReference type="EC" id="1.14.99.60"/>
    </reaction>
</comment>
<comment type="caution">
    <text evidence="10">The sequence shown here is derived from an EMBL/GenBank/DDBJ whole genome shotgun (WGS) entry which is preliminary data.</text>
</comment>
<keyword evidence="4 9" id="KW-0479">Metal-binding</keyword>
<dbReference type="EMBL" id="LQQU01000017">
    <property type="protein sequence ID" value="KZE32683.1"/>
    <property type="molecule type" value="Genomic_DNA"/>
</dbReference>
<sequence>MLDKLIIEFDKGVRTLFAPAASRRPYPDAHLPEAELTDAEKRHALGLMRVNHCGEICAQALYQGQALTARDPAAREALRHAAIEEEEHLAWTERRIRELGGHPSLLNPLWYTGSLAIGVAAGLLGDKWNLGFLEETEHQVGAHLDSHLASLPEGDAKSRAIVAQMRDDEAEHAKTAHALGAAPLPAPVKGLMKLSSKLMTTASYRI</sequence>
<evidence type="ECO:0000256" key="2">
    <source>
        <dbReference type="ARBA" id="ARBA00022475"/>
    </source>
</evidence>
<evidence type="ECO:0000256" key="7">
    <source>
        <dbReference type="ARBA" id="ARBA00023033"/>
    </source>
</evidence>
<keyword evidence="3 9" id="KW-0831">Ubiquinone biosynthesis</keyword>
<dbReference type="InterPro" id="IPR011566">
    <property type="entry name" value="Ubq_synth_Coq7"/>
</dbReference>
<dbReference type="SUPFAM" id="SSF47240">
    <property type="entry name" value="Ferritin-like"/>
    <property type="match status" value="1"/>
</dbReference>
<feature type="binding site" evidence="9">
    <location>
        <position position="85"/>
    </location>
    <ligand>
        <name>Fe cation</name>
        <dbReference type="ChEBI" id="CHEBI:24875"/>
        <label>1</label>
    </ligand>
</feature>
<proteinExistence type="inferred from homology"/>
<keyword evidence="5 9" id="KW-0560">Oxidoreductase</keyword>
<dbReference type="CDD" id="cd01042">
    <property type="entry name" value="DMQH"/>
    <property type="match status" value="1"/>
</dbReference>
<keyword evidence="2 9" id="KW-1003">Cell membrane</keyword>